<dbReference type="EMBL" id="MRDB01000009">
    <property type="protein sequence ID" value="RKL44810.1"/>
    <property type="molecule type" value="Genomic_DNA"/>
</dbReference>
<feature type="region of interest" description="Disordered" evidence="1">
    <location>
        <begin position="1"/>
        <end position="25"/>
    </location>
</feature>
<organism evidence="2 3">
    <name type="scientific">Gibberella intermedia</name>
    <name type="common">Bulb rot disease fungus</name>
    <name type="synonym">Fusarium proliferatum</name>
    <dbReference type="NCBI Taxonomy" id="948311"/>
    <lineage>
        <taxon>Eukaryota</taxon>
        <taxon>Fungi</taxon>
        <taxon>Dikarya</taxon>
        <taxon>Ascomycota</taxon>
        <taxon>Pezizomycotina</taxon>
        <taxon>Sordariomycetes</taxon>
        <taxon>Hypocreomycetidae</taxon>
        <taxon>Hypocreales</taxon>
        <taxon>Nectriaceae</taxon>
        <taxon>Fusarium</taxon>
        <taxon>Fusarium fujikuroi species complex</taxon>
    </lineage>
</organism>
<comment type="caution">
    <text evidence="2">The sequence shown here is derived from an EMBL/GenBank/DDBJ whole genome shotgun (WGS) entry which is preliminary data.</text>
</comment>
<evidence type="ECO:0000313" key="3">
    <source>
        <dbReference type="Proteomes" id="UP000283569"/>
    </source>
</evidence>
<evidence type="ECO:0000313" key="2">
    <source>
        <dbReference type="EMBL" id="RKL44810.1"/>
    </source>
</evidence>
<reference evidence="2 3" key="1">
    <citation type="journal article" date="2018" name="Sci. Rep.">
        <title>Characterisation of pathogen-specific regions and novel effector candidates in Fusarium oxysporum f. sp. cepae.</title>
        <authorList>
            <person name="Armitage A.D."/>
            <person name="Taylor A."/>
            <person name="Sobczyk M.K."/>
            <person name="Baxter L."/>
            <person name="Greenfield B.P."/>
            <person name="Bates H.J."/>
            <person name="Wilson F."/>
            <person name="Jackson A.C."/>
            <person name="Ott S."/>
            <person name="Harrison R.J."/>
            <person name="Clarkson J.P."/>
        </authorList>
    </citation>
    <scope>NUCLEOTIDE SEQUENCE [LARGE SCALE GENOMIC DNA]</scope>
    <source>
        <strain evidence="2 3">Fp_A8</strain>
    </source>
</reference>
<name>A0A420TTG0_GIBIN</name>
<dbReference type="AlphaFoldDB" id="A0A420TTG0"/>
<protein>
    <submittedName>
        <fullName evidence="2">Uncharacterized protein</fullName>
    </submittedName>
</protein>
<gene>
    <name evidence="2" type="ORF">BFJ72_g3461</name>
</gene>
<dbReference type="Proteomes" id="UP000283569">
    <property type="component" value="Unassembled WGS sequence"/>
</dbReference>
<accession>A0A420TTG0</accession>
<sequence length="780" mass="85513">MTSSRGNSDQSGPLMSQDGQPSTAVGFQQQGTVDWTSVLSGSITFSVDVLSRLSQAGIEGFTLCAARAIFSNVKLGPNGELRLHRALDRLGAFPSFGKALWFGFGVKHIIWSMQESKEGLNCLGICACLTEGFSTIDAARVIRELFLLYNPPAELTPTLMQWVALVESSGGLLASSEFGLVLHGLTKLCLVDGQTCRQGSGSPKDIALVLKEVFEVSAGRLDRLFVSGGAGCAWIASIAHWLLDLRVEVQDQDGTIIYRPDGTRSESSSDSQLIITYYRGHSSELLRVNRKCYVIPTGEGLFGHSEDTYIISCGRVSWETCLVDTFGGPMSFLLQSQARSAGACLGSAARIFLAFMRDGEGHSKPLTAEGSSPISESSYGRGFHLLARRLLPELGQNPVLHQAMEEAMNKGYLDAAKRFTQSFTSLGQLCSCMDCRPYADNERQYTDFCLPTLILTICTLVRVMSTINMQQHLGVQPTRSGLESLYWLQKKFTTGLRDTDNDLAGIDLLGYWPKHTLVLAQILFTGRQHDRVWGSHSVVAVSHSGLCFYLNPVTEITSDPQRACLLTVVPGKIAWNNFMYDMVYDQNPEKTSTGKSSGYDALSMTAITTYDDLADSSSHGLDAELIIEEVFPESARLSAIYRVSTPAFPGRRFSVGAAEIWEWLNYAFTAASCEGKTCESLNGFQSLLVEGEGYLLPTPDWRTTCLPIMRVLSTNDVSVWIALTQHYLPTSVNVVDERPVSLLCRLQGKQCIRCCMVNTEVAKVSSDRRDKCSVCIITSV</sequence>
<proteinExistence type="predicted"/>
<evidence type="ECO:0000256" key="1">
    <source>
        <dbReference type="SAM" id="MobiDB-lite"/>
    </source>
</evidence>